<dbReference type="InterPro" id="IPR003594">
    <property type="entry name" value="HATPase_dom"/>
</dbReference>
<dbReference type="Proteomes" id="UP000218896">
    <property type="component" value="Unassembled WGS sequence"/>
</dbReference>
<evidence type="ECO:0000256" key="5">
    <source>
        <dbReference type="ARBA" id="ARBA00022679"/>
    </source>
</evidence>
<dbReference type="PANTHER" id="PTHR45436:SF5">
    <property type="entry name" value="SENSOR HISTIDINE KINASE TRCS"/>
    <property type="match status" value="1"/>
</dbReference>
<dbReference type="Pfam" id="PF02518">
    <property type="entry name" value="HATPase_c"/>
    <property type="match status" value="1"/>
</dbReference>
<keyword evidence="4" id="KW-0597">Phosphoprotein</keyword>
<sequence length="436" mass="47935">MLAGACLMILLVLPVSGLLLSYNFQQSIHTAFDERLESLLNVVLASLEYDRVKGSLPPPDVPGEPRFSRIFSGWYWQIEGPEQTLASRSLWDERLSLADSDSLVRHDAIGPNGDRLRVVQRQVTLPGMDQPIHVLVAAPLHSIQAEMDQFNQLLWISLAVLALILLAGLAMQLHWGLAPLRSIQSDLAHVENGDRDRLNTDLPAELTGLANAMNRVLERDQSLIKRSRQTADNLAHALKTPIAVIGTLAGRLRDDQRVTLQSEIQRMDAAIRHHLSRAAAAGPSALGTPRNLAETLQPLIQGFERLAQRRQLECDFIIPETISVRTDPQDLQEMVGNLVDNAAKWATQRFKLVVEQSTDGILFRVMDDGPGMSADARAAVMERGVKLDESSAGSGLGLAIARDLAALYGGDLHLEQAEDGGIEARLRLPDRPHSHD</sequence>
<evidence type="ECO:0000256" key="11">
    <source>
        <dbReference type="SAM" id="Phobius"/>
    </source>
</evidence>
<evidence type="ECO:0000256" key="1">
    <source>
        <dbReference type="ARBA" id="ARBA00000085"/>
    </source>
</evidence>
<feature type="transmembrane region" description="Helical" evidence="11">
    <location>
        <begin position="153"/>
        <end position="175"/>
    </location>
</feature>
<evidence type="ECO:0000256" key="2">
    <source>
        <dbReference type="ARBA" id="ARBA00004370"/>
    </source>
</evidence>
<dbReference type="SUPFAM" id="SSF55874">
    <property type="entry name" value="ATPase domain of HSP90 chaperone/DNA topoisomerase II/histidine kinase"/>
    <property type="match status" value="1"/>
</dbReference>
<evidence type="ECO:0000259" key="13">
    <source>
        <dbReference type="PROSITE" id="PS50885"/>
    </source>
</evidence>
<dbReference type="InterPro" id="IPR004358">
    <property type="entry name" value="Sig_transdc_His_kin-like_C"/>
</dbReference>
<dbReference type="SMART" id="SM00387">
    <property type="entry name" value="HATPase_c"/>
    <property type="match status" value="1"/>
</dbReference>
<feature type="domain" description="Histidine kinase" evidence="12">
    <location>
        <begin position="233"/>
        <end position="432"/>
    </location>
</feature>
<evidence type="ECO:0000313" key="15">
    <source>
        <dbReference type="Proteomes" id="UP000218896"/>
    </source>
</evidence>
<dbReference type="SUPFAM" id="SSF47384">
    <property type="entry name" value="Homodimeric domain of signal transducing histidine kinase"/>
    <property type="match status" value="1"/>
</dbReference>
<comment type="caution">
    <text evidence="14">The sequence shown here is derived from an EMBL/GenBank/DDBJ whole genome shotgun (WGS) entry which is preliminary data.</text>
</comment>
<accession>A0A2A2EZH6</accession>
<dbReference type="GO" id="GO:0005524">
    <property type="term" value="F:ATP binding"/>
    <property type="evidence" value="ECO:0007669"/>
    <property type="project" value="UniProtKB-KW"/>
</dbReference>
<keyword evidence="8 11" id="KW-1133">Transmembrane helix</keyword>
<dbReference type="InterPro" id="IPR036890">
    <property type="entry name" value="HATPase_C_sf"/>
</dbReference>
<dbReference type="InterPro" id="IPR050428">
    <property type="entry name" value="TCS_sensor_his_kinase"/>
</dbReference>
<keyword evidence="6 11" id="KW-0812">Transmembrane</keyword>
<dbReference type="PANTHER" id="PTHR45436">
    <property type="entry name" value="SENSOR HISTIDINE KINASE YKOH"/>
    <property type="match status" value="1"/>
</dbReference>
<dbReference type="Gene3D" id="3.30.565.10">
    <property type="entry name" value="Histidine kinase-like ATPase, C-terminal domain"/>
    <property type="match status" value="1"/>
</dbReference>
<keyword evidence="9" id="KW-0902">Two-component regulatory system</keyword>
<dbReference type="InterPro" id="IPR005467">
    <property type="entry name" value="His_kinase_dom"/>
</dbReference>
<dbReference type="OrthoDB" id="9809567at2"/>
<dbReference type="PROSITE" id="PS50885">
    <property type="entry name" value="HAMP"/>
    <property type="match status" value="1"/>
</dbReference>
<evidence type="ECO:0000256" key="3">
    <source>
        <dbReference type="ARBA" id="ARBA00012438"/>
    </source>
</evidence>
<evidence type="ECO:0000256" key="9">
    <source>
        <dbReference type="ARBA" id="ARBA00023012"/>
    </source>
</evidence>
<name>A0A2A2EZH6_9GAMM</name>
<dbReference type="GO" id="GO:0005886">
    <property type="term" value="C:plasma membrane"/>
    <property type="evidence" value="ECO:0007669"/>
    <property type="project" value="TreeGrafter"/>
</dbReference>
<dbReference type="PRINTS" id="PR00344">
    <property type="entry name" value="BCTRLSENSOR"/>
</dbReference>
<evidence type="ECO:0000256" key="10">
    <source>
        <dbReference type="ARBA" id="ARBA00023136"/>
    </source>
</evidence>
<dbReference type="PROSITE" id="PS50109">
    <property type="entry name" value="HIS_KIN"/>
    <property type="match status" value="1"/>
</dbReference>
<feature type="domain" description="HAMP" evidence="13">
    <location>
        <begin position="174"/>
        <end position="225"/>
    </location>
</feature>
<evidence type="ECO:0000259" key="12">
    <source>
        <dbReference type="PROSITE" id="PS50109"/>
    </source>
</evidence>
<proteinExistence type="predicted"/>
<evidence type="ECO:0000313" key="14">
    <source>
        <dbReference type="EMBL" id="PAU77752.1"/>
    </source>
</evidence>
<organism evidence="14 15">
    <name type="scientific">Halovibrio salipaludis</name>
    <dbReference type="NCBI Taxonomy" id="2032626"/>
    <lineage>
        <taxon>Bacteria</taxon>
        <taxon>Pseudomonadati</taxon>
        <taxon>Pseudomonadota</taxon>
        <taxon>Gammaproteobacteria</taxon>
        <taxon>Oceanospirillales</taxon>
        <taxon>Halomonadaceae</taxon>
        <taxon>Halovibrio</taxon>
    </lineage>
</organism>
<dbReference type="InterPro" id="IPR003660">
    <property type="entry name" value="HAMP_dom"/>
</dbReference>
<dbReference type="EMBL" id="NSKD01000009">
    <property type="protein sequence ID" value="PAU77752.1"/>
    <property type="molecule type" value="Genomic_DNA"/>
</dbReference>
<dbReference type="GO" id="GO:0000155">
    <property type="term" value="F:phosphorelay sensor kinase activity"/>
    <property type="evidence" value="ECO:0007669"/>
    <property type="project" value="InterPro"/>
</dbReference>
<evidence type="ECO:0000256" key="8">
    <source>
        <dbReference type="ARBA" id="ARBA00022989"/>
    </source>
</evidence>
<keyword evidence="14" id="KW-0067">ATP-binding</keyword>
<evidence type="ECO:0000256" key="4">
    <source>
        <dbReference type="ARBA" id="ARBA00022553"/>
    </source>
</evidence>
<evidence type="ECO:0000256" key="6">
    <source>
        <dbReference type="ARBA" id="ARBA00022692"/>
    </source>
</evidence>
<keyword evidence="10 11" id="KW-0472">Membrane</keyword>
<evidence type="ECO:0000256" key="7">
    <source>
        <dbReference type="ARBA" id="ARBA00022777"/>
    </source>
</evidence>
<keyword evidence="7" id="KW-0418">Kinase</keyword>
<gene>
    <name evidence="14" type="ORF">CK501_14620</name>
</gene>
<dbReference type="Gene3D" id="1.10.287.130">
    <property type="match status" value="1"/>
</dbReference>
<dbReference type="AlphaFoldDB" id="A0A2A2EZH6"/>
<reference evidence="14 15" key="1">
    <citation type="submission" date="2017-08" db="EMBL/GenBank/DDBJ databases">
        <title>Halovibrio sewagensis sp. nov., isolated from wastewater of high salinity.</title>
        <authorList>
            <person name="Dong X."/>
            <person name="Zhang G."/>
        </authorList>
    </citation>
    <scope>NUCLEOTIDE SEQUENCE [LARGE SCALE GENOMIC DNA]</scope>
    <source>
        <strain evidence="14 15">YL5-2</strain>
    </source>
</reference>
<comment type="subcellular location">
    <subcellularLocation>
        <location evidence="2">Membrane</location>
    </subcellularLocation>
</comment>
<keyword evidence="15" id="KW-1185">Reference proteome</keyword>
<dbReference type="InterPro" id="IPR036097">
    <property type="entry name" value="HisK_dim/P_sf"/>
</dbReference>
<comment type="catalytic activity">
    <reaction evidence="1">
        <text>ATP + protein L-histidine = ADP + protein N-phospho-L-histidine.</text>
        <dbReference type="EC" id="2.7.13.3"/>
    </reaction>
</comment>
<protein>
    <recommendedName>
        <fullName evidence="3">histidine kinase</fullName>
        <ecNumber evidence="3">2.7.13.3</ecNumber>
    </recommendedName>
</protein>
<dbReference type="EC" id="2.7.13.3" evidence="3"/>
<keyword evidence="5" id="KW-0808">Transferase</keyword>
<keyword evidence="14" id="KW-0547">Nucleotide-binding</keyword>